<feature type="non-terminal residue" evidence="1">
    <location>
        <position position="1"/>
    </location>
</feature>
<dbReference type="OrthoDB" id="1212413at2759"/>
<keyword evidence="2" id="KW-1185">Reference proteome</keyword>
<dbReference type="EMBL" id="JACXVP010000012">
    <property type="protein sequence ID" value="KAG5571155.1"/>
    <property type="molecule type" value="Genomic_DNA"/>
</dbReference>
<evidence type="ECO:0000313" key="2">
    <source>
        <dbReference type="Proteomes" id="UP000824120"/>
    </source>
</evidence>
<name>A0A9J5W6B5_SOLCO</name>
<protein>
    <submittedName>
        <fullName evidence="1">Uncharacterized protein</fullName>
    </submittedName>
</protein>
<dbReference type="AlphaFoldDB" id="A0A9J5W6B5"/>
<sequence>CLLKTHIRKKQRLRQNVKKLIDAYKTTILSKDLQYFWTCINNIVYENEKYGHSYSSTLHKFIFLTDNILPVHNCSTIKKLSVNFVFGYNDESGGFTLNICYRYVDPTKNDQPYSFPEVLCICSSIIKLKYENCRILEHCVKKWIYLHEFFCFDRLHMTSLKCCLLNFIHRGHPRGDWYSFESHTCCFEILSPDVEHLTISGGFNDMRIKMRYFSSLNHANLDLYYDEFDEMDKNIVKDLLVRVCCAN</sequence>
<dbReference type="Proteomes" id="UP000824120">
    <property type="component" value="Chromosome 12"/>
</dbReference>
<comment type="caution">
    <text evidence="1">The sequence shown here is derived from an EMBL/GenBank/DDBJ whole genome shotgun (WGS) entry which is preliminary data.</text>
</comment>
<reference evidence="1 2" key="1">
    <citation type="submission" date="2020-09" db="EMBL/GenBank/DDBJ databases">
        <title>De no assembly of potato wild relative species, Solanum commersonii.</title>
        <authorList>
            <person name="Cho K."/>
        </authorList>
    </citation>
    <scope>NUCLEOTIDE SEQUENCE [LARGE SCALE GENOMIC DNA]</scope>
    <source>
        <strain evidence="1">LZ3.2</strain>
        <tissue evidence="1">Leaf</tissue>
    </source>
</reference>
<organism evidence="1 2">
    <name type="scientific">Solanum commersonii</name>
    <name type="common">Commerson's wild potato</name>
    <name type="synonym">Commerson's nightshade</name>
    <dbReference type="NCBI Taxonomy" id="4109"/>
    <lineage>
        <taxon>Eukaryota</taxon>
        <taxon>Viridiplantae</taxon>
        <taxon>Streptophyta</taxon>
        <taxon>Embryophyta</taxon>
        <taxon>Tracheophyta</taxon>
        <taxon>Spermatophyta</taxon>
        <taxon>Magnoliopsida</taxon>
        <taxon>eudicotyledons</taxon>
        <taxon>Gunneridae</taxon>
        <taxon>Pentapetalae</taxon>
        <taxon>asterids</taxon>
        <taxon>lamiids</taxon>
        <taxon>Solanales</taxon>
        <taxon>Solanaceae</taxon>
        <taxon>Solanoideae</taxon>
        <taxon>Solaneae</taxon>
        <taxon>Solanum</taxon>
    </lineage>
</organism>
<evidence type="ECO:0000313" key="1">
    <source>
        <dbReference type="EMBL" id="KAG5571155.1"/>
    </source>
</evidence>
<accession>A0A9J5W6B5</accession>
<proteinExistence type="predicted"/>
<gene>
    <name evidence="1" type="ORF">H5410_060921</name>
</gene>